<sequence length="136" mass="15176">MVSYSEFLNKTPLLRRFLEGSTGGGESQVPVTLFSLCVDLYPEYTQRSTIFVSGAEAYIIVIENPSKLKALQYIGAEGRNVTFSDVPINPDVDFNFIVSFAIDYSNSSPPSLTYGDFHFFRQGPPSKRQGGEESWQ</sequence>
<evidence type="ECO:0000313" key="2">
    <source>
        <dbReference type="Proteomes" id="UP000823749"/>
    </source>
</evidence>
<dbReference type="AlphaFoldDB" id="A0AAV6LNU7"/>
<dbReference type="EMBL" id="JACTNZ010000001">
    <property type="protein sequence ID" value="KAG5566845.1"/>
    <property type="molecule type" value="Genomic_DNA"/>
</dbReference>
<accession>A0AAV6LNU7</accession>
<proteinExistence type="predicted"/>
<evidence type="ECO:0000313" key="1">
    <source>
        <dbReference type="EMBL" id="KAG5566845.1"/>
    </source>
</evidence>
<protein>
    <submittedName>
        <fullName evidence="1">Uncharacterized protein</fullName>
    </submittedName>
</protein>
<gene>
    <name evidence="1" type="ORF">RHGRI_002402</name>
</gene>
<comment type="caution">
    <text evidence="1">The sequence shown here is derived from an EMBL/GenBank/DDBJ whole genome shotgun (WGS) entry which is preliminary data.</text>
</comment>
<dbReference type="Gene3D" id="3.20.20.80">
    <property type="entry name" value="Glycosidases"/>
    <property type="match status" value="1"/>
</dbReference>
<organism evidence="1 2">
    <name type="scientific">Rhododendron griersonianum</name>
    <dbReference type="NCBI Taxonomy" id="479676"/>
    <lineage>
        <taxon>Eukaryota</taxon>
        <taxon>Viridiplantae</taxon>
        <taxon>Streptophyta</taxon>
        <taxon>Embryophyta</taxon>
        <taxon>Tracheophyta</taxon>
        <taxon>Spermatophyta</taxon>
        <taxon>Magnoliopsida</taxon>
        <taxon>eudicotyledons</taxon>
        <taxon>Gunneridae</taxon>
        <taxon>Pentapetalae</taxon>
        <taxon>asterids</taxon>
        <taxon>Ericales</taxon>
        <taxon>Ericaceae</taxon>
        <taxon>Ericoideae</taxon>
        <taxon>Rhodoreae</taxon>
        <taxon>Rhododendron</taxon>
    </lineage>
</organism>
<keyword evidence="2" id="KW-1185">Reference proteome</keyword>
<dbReference type="Proteomes" id="UP000823749">
    <property type="component" value="Chromosome 1"/>
</dbReference>
<name>A0AAV6LNU7_9ERIC</name>
<reference evidence="1" key="1">
    <citation type="submission" date="2020-08" db="EMBL/GenBank/DDBJ databases">
        <title>Plant Genome Project.</title>
        <authorList>
            <person name="Zhang R.-G."/>
        </authorList>
    </citation>
    <scope>NUCLEOTIDE SEQUENCE</scope>
    <source>
        <strain evidence="1">WSP0</strain>
        <tissue evidence="1">Leaf</tissue>
    </source>
</reference>